<dbReference type="PANTHER" id="PTHR30483">
    <property type="entry name" value="LEUCINE-SPECIFIC-BINDING PROTEIN"/>
    <property type="match status" value="1"/>
</dbReference>
<protein>
    <submittedName>
        <fullName evidence="7">Branched-chain amino acid ABC transporter substrate-binding protein</fullName>
    </submittedName>
</protein>
<keyword evidence="2 5" id="KW-0812">Transmembrane</keyword>
<keyword evidence="4 5" id="KW-0472">Membrane</keyword>
<feature type="domain" description="Receptor ligand binding region" evidence="6">
    <location>
        <begin position="119"/>
        <end position="338"/>
    </location>
</feature>
<gene>
    <name evidence="7" type="ORF">JK363_31755</name>
</gene>
<evidence type="ECO:0000313" key="8">
    <source>
        <dbReference type="Proteomes" id="UP000634229"/>
    </source>
</evidence>
<evidence type="ECO:0000256" key="4">
    <source>
        <dbReference type="ARBA" id="ARBA00023136"/>
    </source>
</evidence>
<evidence type="ECO:0000256" key="2">
    <source>
        <dbReference type="ARBA" id="ARBA00022692"/>
    </source>
</evidence>
<dbReference type="Pfam" id="PF01094">
    <property type="entry name" value="ANF_receptor"/>
    <property type="match status" value="1"/>
</dbReference>
<dbReference type="Gene3D" id="3.40.50.2300">
    <property type="match status" value="2"/>
</dbReference>
<organism evidence="7 8">
    <name type="scientific">Streptomyces coffeae</name>
    <dbReference type="NCBI Taxonomy" id="621382"/>
    <lineage>
        <taxon>Bacteria</taxon>
        <taxon>Bacillati</taxon>
        <taxon>Actinomycetota</taxon>
        <taxon>Actinomycetes</taxon>
        <taxon>Kitasatosporales</taxon>
        <taxon>Streptomycetaceae</taxon>
        <taxon>Streptomyces</taxon>
    </lineage>
</organism>
<proteinExistence type="predicted"/>
<evidence type="ECO:0000256" key="1">
    <source>
        <dbReference type="ARBA" id="ARBA00004370"/>
    </source>
</evidence>
<dbReference type="RefSeq" id="WP_201880551.1">
    <property type="nucleotide sequence ID" value="NZ_JAERRF010000025.1"/>
</dbReference>
<accession>A0ABS1NMI4</accession>
<evidence type="ECO:0000259" key="6">
    <source>
        <dbReference type="Pfam" id="PF01094"/>
    </source>
</evidence>
<sequence>MARLEWPLHIVRRVVAGVVVVAVLAVAVPLTVNWIQERRSRCGAGVVKLGDGGECVGVTDGSYHFAGHLTAVEKKIKAENDRVTANADKDPYVSVAYMASFTLTDDDSNSEESVRHELEGAYLAQYRHNRGDLSSTPKIRLLIGNMGSNAAHWQHTVDELIDRTGPSDKLVAVAGLGPSTSRTLEALRRLSDHGLALVASTMTATNIKGIQGFVRVSPTNVDEAQAASAYLKQEKVRTAVVVQDDAKSNYYAKTLGDAFTDVFQDTKGHRLVADRMTYDSSVRSAWQNELRYMPGQLCDQKPQVVYFAGRGRHLTRFLDSLANRPCQGRKFTVIAGDDTSNLTARQLAHAAESGVRVLYTGLAHPDMWRQDPLHVSGPSARHFQANGSLDRWFPNDPRYDGQAIMAHDAVLTAAHGIQMAAGWQGEVTGDAVARMFHQMEGRQQVAGASGFISFQNDGNPRNKAVPILHLSRTGRSELVGVSAPRGEPPRKQ</sequence>
<dbReference type="InterPro" id="IPR001828">
    <property type="entry name" value="ANF_lig-bd_rcpt"/>
</dbReference>
<reference evidence="7 8" key="1">
    <citation type="submission" date="2021-01" db="EMBL/GenBank/DDBJ databases">
        <title>WGS of actinomycetes isolated from Thailand.</title>
        <authorList>
            <person name="Thawai C."/>
        </authorList>
    </citation>
    <scope>NUCLEOTIDE SEQUENCE [LARGE SCALE GENOMIC DNA]</scope>
    <source>
        <strain evidence="7 8">CA1R205</strain>
    </source>
</reference>
<dbReference type="InterPro" id="IPR051010">
    <property type="entry name" value="BCAA_transport"/>
</dbReference>
<name>A0ABS1NMI4_9ACTN</name>
<evidence type="ECO:0000256" key="5">
    <source>
        <dbReference type="SAM" id="Phobius"/>
    </source>
</evidence>
<feature type="transmembrane region" description="Helical" evidence="5">
    <location>
        <begin position="14"/>
        <end position="35"/>
    </location>
</feature>
<keyword evidence="8" id="KW-1185">Reference proteome</keyword>
<dbReference type="SUPFAM" id="SSF53822">
    <property type="entry name" value="Periplasmic binding protein-like I"/>
    <property type="match status" value="1"/>
</dbReference>
<dbReference type="InterPro" id="IPR028082">
    <property type="entry name" value="Peripla_BP_I"/>
</dbReference>
<evidence type="ECO:0000256" key="3">
    <source>
        <dbReference type="ARBA" id="ARBA00022989"/>
    </source>
</evidence>
<dbReference type="Proteomes" id="UP000634229">
    <property type="component" value="Unassembled WGS sequence"/>
</dbReference>
<dbReference type="PANTHER" id="PTHR30483:SF6">
    <property type="entry name" value="PERIPLASMIC BINDING PROTEIN OF ABC TRANSPORTER FOR NATURAL AMINO ACIDS"/>
    <property type="match status" value="1"/>
</dbReference>
<comment type="subcellular location">
    <subcellularLocation>
        <location evidence="1">Membrane</location>
    </subcellularLocation>
</comment>
<dbReference type="EMBL" id="JAERRF010000025">
    <property type="protein sequence ID" value="MBL1101160.1"/>
    <property type="molecule type" value="Genomic_DNA"/>
</dbReference>
<keyword evidence="3 5" id="KW-1133">Transmembrane helix</keyword>
<comment type="caution">
    <text evidence="7">The sequence shown here is derived from an EMBL/GenBank/DDBJ whole genome shotgun (WGS) entry which is preliminary data.</text>
</comment>
<evidence type="ECO:0000313" key="7">
    <source>
        <dbReference type="EMBL" id="MBL1101160.1"/>
    </source>
</evidence>